<organism evidence="2 3">
    <name type="scientific">Stieleria maiorica</name>
    <dbReference type="NCBI Taxonomy" id="2795974"/>
    <lineage>
        <taxon>Bacteria</taxon>
        <taxon>Pseudomonadati</taxon>
        <taxon>Planctomycetota</taxon>
        <taxon>Planctomycetia</taxon>
        <taxon>Pirellulales</taxon>
        <taxon>Pirellulaceae</taxon>
        <taxon>Stieleria</taxon>
    </lineage>
</organism>
<dbReference type="EMBL" id="CP036264">
    <property type="protein sequence ID" value="QEG02084.1"/>
    <property type="molecule type" value="Genomic_DNA"/>
</dbReference>
<gene>
    <name evidence="2" type="ORF">Mal15_61670</name>
</gene>
<reference evidence="2 3" key="1">
    <citation type="submission" date="2019-02" db="EMBL/GenBank/DDBJ databases">
        <title>Planctomycetal bacteria perform biofilm scaping via a novel small molecule.</title>
        <authorList>
            <person name="Jeske O."/>
            <person name="Boedeker C."/>
            <person name="Wiegand S."/>
            <person name="Breitling P."/>
            <person name="Kallscheuer N."/>
            <person name="Jogler M."/>
            <person name="Rohde M."/>
            <person name="Petersen J."/>
            <person name="Medema M.H."/>
            <person name="Surup F."/>
            <person name="Jogler C."/>
        </authorList>
    </citation>
    <scope>NUCLEOTIDE SEQUENCE [LARGE SCALE GENOMIC DNA]</scope>
    <source>
        <strain evidence="2 3">Mal15</strain>
    </source>
</reference>
<keyword evidence="3" id="KW-1185">Reference proteome</keyword>
<dbReference type="KEGG" id="smam:Mal15_61670"/>
<accession>A0A5B9MM50</accession>
<name>A0A5B9MM50_9BACT</name>
<protein>
    <recommendedName>
        <fullName evidence="1">Large ribosomal subunit protein bL12 C-terminal domain-containing protein</fullName>
    </recommendedName>
</protein>
<feature type="domain" description="Large ribosomal subunit protein bL12 C-terminal" evidence="1">
    <location>
        <begin position="103"/>
        <end position="163"/>
    </location>
</feature>
<dbReference type="Gene3D" id="3.30.1390.10">
    <property type="match status" value="1"/>
</dbReference>
<dbReference type="GO" id="GO:0006412">
    <property type="term" value="P:translation"/>
    <property type="evidence" value="ECO:0007669"/>
    <property type="project" value="InterPro"/>
</dbReference>
<dbReference type="SUPFAM" id="SSF54736">
    <property type="entry name" value="ClpS-like"/>
    <property type="match status" value="1"/>
</dbReference>
<dbReference type="Proteomes" id="UP000321353">
    <property type="component" value="Chromosome"/>
</dbReference>
<evidence type="ECO:0000313" key="3">
    <source>
        <dbReference type="Proteomes" id="UP000321353"/>
    </source>
</evidence>
<proteinExistence type="predicted"/>
<dbReference type="InterPro" id="IPR014719">
    <property type="entry name" value="Ribosomal_bL12_C/ClpS-like"/>
</dbReference>
<evidence type="ECO:0000313" key="2">
    <source>
        <dbReference type="EMBL" id="QEG02084.1"/>
    </source>
</evidence>
<dbReference type="InterPro" id="IPR013823">
    <property type="entry name" value="Ribosomal_bL12_C"/>
</dbReference>
<dbReference type="GO" id="GO:0003735">
    <property type="term" value="F:structural constituent of ribosome"/>
    <property type="evidence" value="ECO:0007669"/>
    <property type="project" value="InterPro"/>
</dbReference>
<sequence length="166" mass="18902">MFVHRDKMTPSYCAVCGRCFQNQYFHIQEGGRLVHFSDFDDSAAKRGYCPGVVGAAWICEEHLSIALECIDLPVETAIAELRRQIGVQRYSVTEGRDEPHLFIDRIGPNRPKVFAILRAATQMTPTQAKEAIEHLPVFVSKGWPAEFMNWKKQLEECGATMRIAWD</sequence>
<dbReference type="AlphaFoldDB" id="A0A5B9MM50"/>
<evidence type="ECO:0000259" key="1">
    <source>
        <dbReference type="Pfam" id="PF00542"/>
    </source>
</evidence>
<dbReference type="Pfam" id="PF00542">
    <property type="entry name" value="Ribosomal_L12"/>
    <property type="match status" value="1"/>
</dbReference>